<sequence>MERVVEEVVNDLIRRLISRLIHTYQERENVGQTLRRLPLKLISIRASIEEAEQRFITNQLILLQLKTFTEVLAQGYYLLDSLESKGSNDHEDSGQHEVRLVYSFSSFNPYKRMRRMADYVKRLLLGDMSKIQEVMGSLEAVTENLREFNALVAGYPRRSRRPYDSYMYADKCMFGRHVEREQIINFLLEEYDDSSTQTLPVLPVIGRHRSGKKTLMENVCRDERVRSHFSLVSLLDGDDLEGEMLEAPFLSSNGGVTITNHDLQLKRRLFVIEFAFSFDEESWRKFYHRASNLMKGTGSKVVLISSLKEAARLGTTNPITLMPLPPELFWYFFKAIAFGSVDPKEHPRLLSLGMQVAAAIDSGFARAQLHGGALRENLDVNFWSAVLRFVKKIRMGHAYSKRCGRVISLHSICRTEISDSCIFKRSRMDVVNGKLPELSLNDLKSTKVAAIPPGEKFEAVLVRSYLPPYRIFVGTYVTLDASAVKTRPFVSNETLDDMEDKMFRLYRLRHVPGETRIKGAKC</sequence>
<evidence type="ECO:0008006" key="3">
    <source>
        <dbReference type="Google" id="ProtNLM"/>
    </source>
</evidence>
<protein>
    <recommendedName>
        <fullName evidence="3">Rx N-terminal domain-containing protein</fullName>
    </recommendedName>
</protein>
<reference evidence="1" key="1">
    <citation type="submission" date="2020-05" db="EMBL/GenBank/DDBJ databases">
        <title>WGS assembly of Panicum virgatum.</title>
        <authorList>
            <person name="Lovell J.T."/>
            <person name="Jenkins J."/>
            <person name="Shu S."/>
            <person name="Juenger T.E."/>
            <person name="Schmutz J."/>
        </authorList>
    </citation>
    <scope>NUCLEOTIDE SEQUENCE</scope>
    <source>
        <strain evidence="1">AP13</strain>
    </source>
</reference>
<evidence type="ECO:0000313" key="1">
    <source>
        <dbReference type="EMBL" id="KAG2578157.1"/>
    </source>
</evidence>
<name>A0A8T0QY19_PANVG</name>
<gene>
    <name evidence="1" type="ORF">PVAP13_6NG183200</name>
</gene>
<dbReference type="EMBL" id="CM029048">
    <property type="protein sequence ID" value="KAG2578157.1"/>
    <property type="molecule type" value="Genomic_DNA"/>
</dbReference>
<accession>A0A8T0QY19</accession>
<evidence type="ECO:0000313" key="2">
    <source>
        <dbReference type="Proteomes" id="UP000823388"/>
    </source>
</evidence>
<dbReference type="Proteomes" id="UP000823388">
    <property type="component" value="Chromosome 6N"/>
</dbReference>
<proteinExistence type="predicted"/>
<dbReference type="InterPro" id="IPR027417">
    <property type="entry name" value="P-loop_NTPase"/>
</dbReference>
<dbReference type="SUPFAM" id="SSF52540">
    <property type="entry name" value="P-loop containing nucleoside triphosphate hydrolases"/>
    <property type="match status" value="1"/>
</dbReference>
<dbReference type="PANTHER" id="PTHR33377:SF62">
    <property type="entry name" value="OS10G0133166 PROTEIN"/>
    <property type="match status" value="1"/>
</dbReference>
<dbReference type="AlphaFoldDB" id="A0A8T0QY19"/>
<keyword evidence="2" id="KW-1185">Reference proteome</keyword>
<organism evidence="1 2">
    <name type="scientific">Panicum virgatum</name>
    <name type="common">Blackwell switchgrass</name>
    <dbReference type="NCBI Taxonomy" id="38727"/>
    <lineage>
        <taxon>Eukaryota</taxon>
        <taxon>Viridiplantae</taxon>
        <taxon>Streptophyta</taxon>
        <taxon>Embryophyta</taxon>
        <taxon>Tracheophyta</taxon>
        <taxon>Spermatophyta</taxon>
        <taxon>Magnoliopsida</taxon>
        <taxon>Liliopsida</taxon>
        <taxon>Poales</taxon>
        <taxon>Poaceae</taxon>
        <taxon>PACMAD clade</taxon>
        <taxon>Panicoideae</taxon>
        <taxon>Panicodae</taxon>
        <taxon>Paniceae</taxon>
        <taxon>Panicinae</taxon>
        <taxon>Panicum</taxon>
        <taxon>Panicum sect. Hiantes</taxon>
    </lineage>
</organism>
<comment type="caution">
    <text evidence="1">The sequence shown here is derived from an EMBL/GenBank/DDBJ whole genome shotgun (WGS) entry which is preliminary data.</text>
</comment>
<dbReference type="PANTHER" id="PTHR33377">
    <property type="entry name" value="OS10G0134700 PROTEIN-RELATED"/>
    <property type="match status" value="1"/>
</dbReference>